<dbReference type="InterPro" id="IPR003115">
    <property type="entry name" value="ParB_N"/>
</dbReference>
<dbReference type="Gene3D" id="3.90.1530.30">
    <property type="match status" value="1"/>
</dbReference>
<gene>
    <name evidence="6" type="ORF">HMPREF9013_1127</name>
</gene>
<dbReference type="InterPro" id="IPR041468">
    <property type="entry name" value="HTH_ParB/Spo0J"/>
</dbReference>
<evidence type="ECO:0000256" key="2">
    <source>
        <dbReference type="ARBA" id="ARBA00006295"/>
    </source>
</evidence>
<comment type="caution">
    <text evidence="6">The sequence shown here is derived from an EMBL/GenBank/DDBJ whole genome shotgun (WGS) entry which is preliminary data.</text>
</comment>
<comment type="similarity">
    <text evidence="2">Belongs to the ParB family.</text>
</comment>
<evidence type="ECO:0000256" key="4">
    <source>
        <dbReference type="ARBA" id="ARBA00023125"/>
    </source>
</evidence>
<dbReference type="STRING" id="679192.HMPREF9013_1127"/>
<comment type="subcellular location">
    <subcellularLocation>
        <location evidence="1">Cytoplasm</location>
        <location evidence="1">Nucleoid</location>
    </subcellularLocation>
</comment>
<dbReference type="CDD" id="cd16393">
    <property type="entry name" value="SPO0J_N"/>
    <property type="match status" value="1"/>
</dbReference>
<keyword evidence="3" id="KW-0159">Chromosome partition</keyword>
<reference evidence="7" key="1">
    <citation type="submission" date="2009-12" db="EMBL/GenBank/DDBJ databases">
        <title>Sequence of Clostridiales genomosp. BVAB3 str. UPII9-5.</title>
        <authorList>
            <person name="Madupu R."/>
            <person name="Durkin A.S."/>
            <person name="Torralba M."/>
            <person name="Methe B."/>
            <person name="Sutton G.G."/>
            <person name="Strausberg R.L."/>
            <person name="Nelson K.E."/>
        </authorList>
    </citation>
    <scope>NUCLEOTIDE SEQUENCE [LARGE SCALE GENOMIC DNA]</scope>
    <source>
        <strain evidence="7">W1219</strain>
    </source>
</reference>
<dbReference type="EMBL" id="ADFR01000002">
    <property type="protein sequence ID" value="EFC06417.1"/>
    <property type="molecule type" value="Genomic_DNA"/>
</dbReference>
<dbReference type="FunFam" id="3.90.1530.30:FF:000001">
    <property type="entry name" value="Chromosome partitioning protein ParB"/>
    <property type="match status" value="1"/>
</dbReference>
<dbReference type="InterPro" id="IPR036086">
    <property type="entry name" value="ParB/Sulfiredoxin_sf"/>
</dbReference>
<name>D2MMZ1_9FIRM</name>
<dbReference type="OrthoDB" id="9802051at2"/>
<dbReference type="InterPro" id="IPR004437">
    <property type="entry name" value="ParB/RepB/Spo0J"/>
</dbReference>
<dbReference type="NCBIfam" id="TIGR00180">
    <property type="entry name" value="parB_part"/>
    <property type="match status" value="1"/>
</dbReference>
<evidence type="ECO:0000313" key="7">
    <source>
        <dbReference type="Proteomes" id="UP000005017"/>
    </source>
</evidence>
<dbReference type="InterPro" id="IPR050336">
    <property type="entry name" value="Chromosome_partition/occlusion"/>
</dbReference>
<dbReference type="Pfam" id="PF17762">
    <property type="entry name" value="HTH_ParB"/>
    <property type="match status" value="1"/>
</dbReference>
<accession>D2MMZ1</accession>
<evidence type="ECO:0000313" key="6">
    <source>
        <dbReference type="EMBL" id="EFC06417.1"/>
    </source>
</evidence>
<evidence type="ECO:0000256" key="3">
    <source>
        <dbReference type="ARBA" id="ARBA00022829"/>
    </source>
</evidence>
<dbReference type="Proteomes" id="UP000005017">
    <property type="component" value="Unassembled WGS sequence"/>
</dbReference>
<dbReference type="Gene3D" id="1.10.10.2830">
    <property type="match status" value="1"/>
</dbReference>
<evidence type="ECO:0000256" key="1">
    <source>
        <dbReference type="ARBA" id="ARBA00004453"/>
    </source>
</evidence>
<dbReference type="AlphaFoldDB" id="D2MMZ1"/>
<dbReference type="SUPFAM" id="SSF110849">
    <property type="entry name" value="ParB/Sulfiredoxin"/>
    <property type="match status" value="1"/>
</dbReference>
<dbReference type="PANTHER" id="PTHR33375:SF1">
    <property type="entry name" value="CHROMOSOME-PARTITIONING PROTEIN PARB-RELATED"/>
    <property type="match status" value="1"/>
</dbReference>
<evidence type="ECO:0000259" key="5">
    <source>
        <dbReference type="SMART" id="SM00470"/>
    </source>
</evidence>
<dbReference type="GO" id="GO:0005694">
    <property type="term" value="C:chromosome"/>
    <property type="evidence" value="ECO:0007669"/>
    <property type="project" value="TreeGrafter"/>
</dbReference>
<sequence>MPDKKRNGLGRGLDSLFGTDVSELMNQIENGSQNFVSTRQDEIPVDKIQPNPYQPRKEFDPKALEDLAQSIQEHGIFTPLLVIKRRTDYQLVAGERRLRAAKMAHLEKVPVIIVDFSDEQMMEISLLENIQREDLSPLEEALGFQTLMNQLHYTQEKLAERVGKSRAYCANLLRLLKLPAEVQSLLKNQSLTVGHVRPLLALQDENEMIQLAHAMVREGLSVREAEKRCTKREKDKKPIHVKVKKDPQLMDIQNQMSRKLGTKVELSPKKISISYEDNEDLNRILSLLHCLDQE</sequence>
<dbReference type="PANTHER" id="PTHR33375">
    <property type="entry name" value="CHROMOSOME-PARTITIONING PROTEIN PARB-RELATED"/>
    <property type="match status" value="1"/>
</dbReference>
<protein>
    <submittedName>
        <fullName evidence="6">ParB-like protein</fullName>
    </submittedName>
</protein>
<dbReference type="RefSeq" id="WP_006626762.1">
    <property type="nucleotide sequence ID" value="NZ_ADFR01000002.1"/>
</dbReference>
<dbReference type="GO" id="GO:0045881">
    <property type="term" value="P:positive regulation of sporulation resulting in formation of a cellular spore"/>
    <property type="evidence" value="ECO:0007669"/>
    <property type="project" value="TreeGrafter"/>
</dbReference>
<proteinExistence type="inferred from homology"/>
<dbReference type="Pfam" id="PF02195">
    <property type="entry name" value="ParB_N"/>
    <property type="match status" value="1"/>
</dbReference>
<dbReference type="GO" id="GO:0003677">
    <property type="term" value="F:DNA binding"/>
    <property type="evidence" value="ECO:0007669"/>
    <property type="project" value="UniProtKB-KW"/>
</dbReference>
<feature type="domain" description="ParB-like N-terminal" evidence="5">
    <location>
        <begin position="41"/>
        <end position="130"/>
    </location>
</feature>
<keyword evidence="7" id="KW-1185">Reference proteome</keyword>
<dbReference type="SMART" id="SM00470">
    <property type="entry name" value="ParB"/>
    <property type="match status" value="1"/>
</dbReference>
<organism evidence="6 7">
    <name type="scientific">Bulleidia extructa W1219</name>
    <dbReference type="NCBI Taxonomy" id="679192"/>
    <lineage>
        <taxon>Bacteria</taxon>
        <taxon>Bacillati</taxon>
        <taxon>Bacillota</taxon>
        <taxon>Erysipelotrichia</taxon>
        <taxon>Erysipelotrichales</taxon>
        <taxon>Erysipelotrichaceae</taxon>
        <taxon>Bulleidia</taxon>
    </lineage>
</organism>
<dbReference type="GO" id="GO:0007059">
    <property type="term" value="P:chromosome segregation"/>
    <property type="evidence" value="ECO:0007669"/>
    <property type="project" value="UniProtKB-KW"/>
</dbReference>
<dbReference type="GO" id="GO:0009295">
    <property type="term" value="C:nucleoid"/>
    <property type="evidence" value="ECO:0007669"/>
    <property type="project" value="UniProtKB-SubCell"/>
</dbReference>
<dbReference type="eggNOG" id="COG1475">
    <property type="taxonomic scope" value="Bacteria"/>
</dbReference>
<dbReference type="FunFam" id="1.10.10.2830:FF:000001">
    <property type="entry name" value="Chromosome partitioning protein ParB"/>
    <property type="match status" value="1"/>
</dbReference>
<keyword evidence="4" id="KW-0238">DNA-binding</keyword>